<keyword evidence="2" id="KW-1185">Reference proteome</keyword>
<dbReference type="Proteomes" id="UP000299102">
    <property type="component" value="Unassembled WGS sequence"/>
</dbReference>
<organism evidence="1 2">
    <name type="scientific">Eumeta variegata</name>
    <name type="common">Bagworm moth</name>
    <name type="synonym">Eumeta japonica</name>
    <dbReference type="NCBI Taxonomy" id="151549"/>
    <lineage>
        <taxon>Eukaryota</taxon>
        <taxon>Metazoa</taxon>
        <taxon>Ecdysozoa</taxon>
        <taxon>Arthropoda</taxon>
        <taxon>Hexapoda</taxon>
        <taxon>Insecta</taxon>
        <taxon>Pterygota</taxon>
        <taxon>Neoptera</taxon>
        <taxon>Endopterygota</taxon>
        <taxon>Lepidoptera</taxon>
        <taxon>Glossata</taxon>
        <taxon>Ditrysia</taxon>
        <taxon>Tineoidea</taxon>
        <taxon>Psychidae</taxon>
        <taxon>Oiketicinae</taxon>
        <taxon>Eumeta</taxon>
    </lineage>
</organism>
<comment type="caution">
    <text evidence="1">The sequence shown here is derived from an EMBL/GenBank/DDBJ whole genome shotgun (WGS) entry which is preliminary data.</text>
</comment>
<proteinExistence type="predicted"/>
<gene>
    <name evidence="1" type="ORF">EVAR_29978_1</name>
</gene>
<protein>
    <submittedName>
        <fullName evidence="1">Uncharacterized protein</fullName>
    </submittedName>
</protein>
<sequence>MGGDDHLHFLVDRMLVWLRDLVAETRGRIKEYSIRKRFNPKEGFNGKGKKKNKTTHSKSGREVGACVWWGQHDTRAAYLDKTLSNNSVVHASEVAGTASKSCVTASSRAASLS</sequence>
<evidence type="ECO:0000313" key="1">
    <source>
        <dbReference type="EMBL" id="GBP37776.1"/>
    </source>
</evidence>
<evidence type="ECO:0000313" key="2">
    <source>
        <dbReference type="Proteomes" id="UP000299102"/>
    </source>
</evidence>
<accession>A0A4C1VFX2</accession>
<dbReference type="AlphaFoldDB" id="A0A4C1VFX2"/>
<name>A0A4C1VFX2_EUMVA</name>
<dbReference type="EMBL" id="BGZK01000338">
    <property type="protein sequence ID" value="GBP37776.1"/>
    <property type="molecule type" value="Genomic_DNA"/>
</dbReference>
<reference evidence="1 2" key="1">
    <citation type="journal article" date="2019" name="Commun. Biol.">
        <title>The bagworm genome reveals a unique fibroin gene that provides high tensile strength.</title>
        <authorList>
            <person name="Kono N."/>
            <person name="Nakamura H."/>
            <person name="Ohtoshi R."/>
            <person name="Tomita M."/>
            <person name="Numata K."/>
            <person name="Arakawa K."/>
        </authorList>
    </citation>
    <scope>NUCLEOTIDE SEQUENCE [LARGE SCALE GENOMIC DNA]</scope>
</reference>